<feature type="domain" description="Replication factor A C-terminal" evidence="1">
    <location>
        <begin position="166"/>
        <end position="250"/>
    </location>
</feature>
<reference evidence="2 3" key="1">
    <citation type="submission" date="2019-01" db="EMBL/GenBank/DDBJ databases">
        <title>Sequencing of cultivated peanut Arachis hypogaea provides insights into genome evolution and oil improvement.</title>
        <authorList>
            <person name="Chen X."/>
        </authorList>
    </citation>
    <scope>NUCLEOTIDE SEQUENCE [LARGE SCALE GENOMIC DNA]</scope>
    <source>
        <strain evidence="3">cv. Fuhuasheng</strain>
        <tissue evidence="2">Leaves</tissue>
    </source>
</reference>
<organism evidence="2 3">
    <name type="scientific">Arachis hypogaea</name>
    <name type="common">Peanut</name>
    <dbReference type="NCBI Taxonomy" id="3818"/>
    <lineage>
        <taxon>Eukaryota</taxon>
        <taxon>Viridiplantae</taxon>
        <taxon>Streptophyta</taxon>
        <taxon>Embryophyta</taxon>
        <taxon>Tracheophyta</taxon>
        <taxon>Spermatophyta</taxon>
        <taxon>Magnoliopsida</taxon>
        <taxon>eudicotyledons</taxon>
        <taxon>Gunneridae</taxon>
        <taxon>Pentapetalae</taxon>
        <taxon>rosids</taxon>
        <taxon>fabids</taxon>
        <taxon>Fabales</taxon>
        <taxon>Fabaceae</taxon>
        <taxon>Papilionoideae</taxon>
        <taxon>50 kb inversion clade</taxon>
        <taxon>dalbergioids sensu lato</taxon>
        <taxon>Dalbergieae</taxon>
        <taxon>Pterocarpus clade</taxon>
        <taxon>Arachis</taxon>
    </lineage>
</organism>
<dbReference type="InterPro" id="IPR012340">
    <property type="entry name" value="NA-bd_OB-fold"/>
</dbReference>
<protein>
    <recommendedName>
        <fullName evidence="1">Replication factor A C-terminal domain-containing protein</fullName>
    </recommendedName>
</protein>
<proteinExistence type="predicted"/>
<name>A0A445CFI9_ARAHY</name>
<keyword evidence="3" id="KW-1185">Reference proteome</keyword>
<dbReference type="PANTHER" id="PTHR47165:SF4">
    <property type="entry name" value="OS03G0429900 PROTEIN"/>
    <property type="match status" value="1"/>
</dbReference>
<dbReference type="Proteomes" id="UP000289738">
    <property type="component" value="Chromosome A07"/>
</dbReference>
<evidence type="ECO:0000313" key="3">
    <source>
        <dbReference type="Proteomes" id="UP000289738"/>
    </source>
</evidence>
<gene>
    <name evidence="2" type="ORF">Ahy_A07g036232</name>
</gene>
<dbReference type="Gene3D" id="2.40.50.140">
    <property type="entry name" value="Nucleic acid-binding proteins"/>
    <property type="match status" value="3"/>
</dbReference>
<evidence type="ECO:0000313" key="2">
    <source>
        <dbReference type="EMBL" id="RYR49699.1"/>
    </source>
</evidence>
<evidence type="ECO:0000259" key="1">
    <source>
        <dbReference type="Pfam" id="PF08646"/>
    </source>
</evidence>
<dbReference type="Pfam" id="PF08646">
    <property type="entry name" value="Rep_fac-A_C"/>
    <property type="match status" value="1"/>
</dbReference>
<dbReference type="InterPro" id="IPR013955">
    <property type="entry name" value="Rep_factor-A_C"/>
</dbReference>
<dbReference type="AlphaFoldDB" id="A0A445CFI9"/>
<sequence length="539" mass="61444">MEDKVDSIKCITAWKESWRLRVKIVRLWFYTDPLAEDNEKLLHMILMDQNEKVQCNVFGKCCDSLDNSILMKFERLPVIVLQSFKIKVYGDEVCLQNVLNVSDILINPDLQETVRFLERLDVASYHFFSFKKNIHGSLVSYINHDSFDWRRIRTIQLIQQKMENGFFFVAGKIKQVVGDGHWWSFSCVCGHSVQKHSHDNFYCQVCDKNIDNVIASYRVKIIVEDSTSSGIFVLLNAAATKLFGKSCSVALDQFQKVLNDFNHPLHPAFFEVVVGKELILKIEFTELIKEEFGGMFKVITILDDRQTGLGLSVDSHINDTFQAPAYTPICEADFHYSEIEKYTSRIPFDASIDANNIDEMLLDSISTGFNCATPDPDVYGLLLGSIVSVIKEQKWWYSSCLCGGVTRAIKGSFFCDMCELECVDVIPSYRIKVIISHANGSNVFLLHDREITQIIKKRCSALLNENPHLKQEYFMDIGCLSEATVNMEKKMDDSLLDEEVDCASSMALPDSSSYGVAEHELQNAFKICMQHQSDPTSMH</sequence>
<dbReference type="CDD" id="cd04481">
    <property type="entry name" value="RPA1_DBD_B_like"/>
    <property type="match status" value="1"/>
</dbReference>
<dbReference type="EMBL" id="SDMP01000007">
    <property type="protein sequence ID" value="RYR49699.1"/>
    <property type="molecule type" value="Genomic_DNA"/>
</dbReference>
<accession>A0A445CFI9</accession>
<dbReference type="PANTHER" id="PTHR47165">
    <property type="entry name" value="OS03G0429900 PROTEIN"/>
    <property type="match status" value="1"/>
</dbReference>
<dbReference type="SUPFAM" id="SSF50249">
    <property type="entry name" value="Nucleic acid-binding proteins"/>
    <property type="match status" value="3"/>
</dbReference>
<comment type="caution">
    <text evidence="2">The sequence shown here is derived from an EMBL/GenBank/DDBJ whole genome shotgun (WGS) entry which is preliminary data.</text>
</comment>